<gene>
    <name evidence="1" type="ORF">SMRZ_LOCUS7921</name>
</gene>
<organism evidence="1 2">
    <name type="scientific">Schistosoma margrebowiei</name>
    <dbReference type="NCBI Taxonomy" id="48269"/>
    <lineage>
        <taxon>Eukaryota</taxon>
        <taxon>Metazoa</taxon>
        <taxon>Spiralia</taxon>
        <taxon>Lophotrochozoa</taxon>
        <taxon>Platyhelminthes</taxon>
        <taxon>Trematoda</taxon>
        <taxon>Digenea</taxon>
        <taxon>Strigeidida</taxon>
        <taxon>Schistosomatoidea</taxon>
        <taxon>Schistosomatidae</taxon>
        <taxon>Schistosoma</taxon>
    </lineage>
</organism>
<keyword evidence="2" id="KW-1185">Reference proteome</keyword>
<dbReference type="EMBL" id="UZAI01003308">
    <property type="protein sequence ID" value="VDO78770.1"/>
    <property type="molecule type" value="Genomic_DNA"/>
</dbReference>
<proteinExistence type="predicted"/>
<sequence length="68" mass="7759">MKTSTFQEEHGIQLTAWIWQGYLEFSHDLYLFSHAHQQMQMKTTSVLADLAAAGLNIHAEKPRPSNTT</sequence>
<evidence type="ECO:0000313" key="2">
    <source>
        <dbReference type="Proteomes" id="UP000277204"/>
    </source>
</evidence>
<reference evidence="1 2" key="1">
    <citation type="submission" date="2018-11" db="EMBL/GenBank/DDBJ databases">
        <authorList>
            <consortium name="Pathogen Informatics"/>
        </authorList>
    </citation>
    <scope>NUCLEOTIDE SEQUENCE [LARGE SCALE GENOMIC DNA]</scope>
    <source>
        <strain evidence="1 2">Zambia</strain>
    </source>
</reference>
<dbReference type="Proteomes" id="UP000277204">
    <property type="component" value="Unassembled WGS sequence"/>
</dbReference>
<protein>
    <submittedName>
        <fullName evidence="1">Uncharacterized protein</fullName>
    </submittedName>
</protein>
<name>A0A183LVU6_9TREM</name>
<accession>A0A183LVU6</accession>
<dbReference type="AlphaFoldDB" id="A0A183LVU6"/>
<evidence type="ECO:0000313" key="1">
    <source>
        <dbReference type="EMBL" id="VDO78770.1"/>
    </source>
</evidence>